<evidence type="ECO:0000313" key="5">
    <source>
        <dbReference type="Proteomes" id="UP000704529"/>
    </source>
</evidence>
<feature type="transmembrane region" description="Helical" evidence="1">
    <location>
        <begin position="140"/>
        <end position="157"/>
    </location>
</feature>
<evidence type="ECO:0000313" key="3">
    <source>
        <dbReference type="EMBL" id="MBN3559975.1"/>
    </source>
</evidence>
<evidence type="ECO:0000313" key="2">
    <source>
        <dbReference type="EMBL" id="MBB4608307.1"/>
    </source>
</evidence>
<dbReference type="Proteomes" id="UP000584663">
    <property type="component" value="Unassembled WGS sequence"/>
</dbReference>
<keyword evidence="1" id="KW-0812">Transmembrane</keyword>
<comment type="caution">
    <text evidence="3">The sequence shown here is derived from an EMBL/GenBank/DDBJ whole genome shotgun (WGS) entry which is preliminary data.</text>
</comment>
<protein>
    <submittedName>
        <fullName evidence="3">Uncharacterized protein</fullName>
    </submittedName>
</protein>
<evidence type="ECO:0000313" key="4">
    <source>
        <dbReference type="Proteomes" id="UP000584663"/>
    </source>
</evidence>
<dbReference type="AlphaFoldDB" id="A0AA41DG86"/>
<accession>A0AA41DG86</accession>
<dbReference type="RefSeq" id="WP_184103788.1">
    <property type="nucleotide sequence ID" value="NZ_JACHNX010000001.1"/>
</dbReference>
<feature type="transmembrane region" description="Helical" evidence="1">
    <location>
        <begin position="177"/>
        <end position="195"/>
    </location>
</feature>
<keyword evidence="1" id="KW-0472">Membrane</keyword>
<proteinExistence type="predicted"/>
<sequence>MIGRQNWAIIPLKGFMGSRLGDVVTSNKNLGLAGAAVLIVGLFCPIVTLPFLGNVNIFNDGTNLIALVLLAIAVIGGAMALNGREHDTLWPGVAGAVILVYHFATLQYRLSQIRSSMDELKDNPFAGLAKTAVGAIQLQWGWLVLAAGAGLLVYAGIRARRELEQPLTALPDSPAKTVAGISTLLAVGVIGWTIAGGNIKTAGSDTGQNASGLSSTISDGVGLPSVEAEGPGPEEAAYIRNNLKLYDLETKYYESMLDGRVPGVDFKIKNNGGRTLNRVKVKVVFQDSQGKPIAEEEYSPVWVVENSYSSDNNTPLRPNYIWQNEKDHFYNAKSVPSEWAEGKATATITDIEFAPRK</sequence>
<gene>
    <name evidence="2" type="ORF">GGQ89_000495</name>
    <name evidence="3" type="ORF">JYA60_17255</name>
</gene>
<dbReference type="EMBL" id="JACHNX010000001">
    <property type="protein sequence ID" value="MBB4608307.1"/>
    <property type="molecule type" value="Genomic_DNA"/>
</dbReference>
<keyword evidence="1" id="KW-1133">Transmembrane helix</keyword>
<dbReference type="EMBL" id="JAFHKU010000133">
    <property type="protein sequence ID" value="MBN3559975.1"/>
    <property type="molecule type" value="Genomic_DNA"/>
</dbReference>
<reference evidence="2 4" key="1">
    <citation type="submission" date="2020-08" db="EMBL/GenBank/DDBJ databases">
        <title>Genomic Encyclopedia of Type Strains, Phase IV (KMG-IV): sequencing the most valuable type-strain genomes for metagenomic binning, comparative biology and taxonomic classification.</title>
        <authorList>
            <person name="Goeker M."/>
        </authorList>
    </citation>
    <scope>NUCLEOTIDE SEQUENCE [LARGE SCALE GENOMIC DNA]</scope>
    <source>
        <strain evidence="2 4">DSM 14562</strain>
    </source>
</reference>
<feature type="transmembrane region" description="Helical" evidence="1">
    <location>
        <begin position="64"/>
        <end position="83"/>
    </location>
</feature>
<evidence type="ECO:0000256" key="1">
    <source>
        <dbReference type="SAM" id="Phobius"/>
    </source>
</evidence>
<dbReference type="Proteomes" id="UP000704529">
    <property type="component" value="Unassembled WGS sequence"/>
</dbReference>
<reference evidence="3" key="2">
    <citation type="submission" date="2021-01" db="EMBL/GenBank/DDBJ databases">
        <title>Genome Sequencing of Type Strains.</title>
        <authorList>
            <person name="Lemaire J.F."/>
            <person name="Inderbitzin P."/>
            <person name="Collins S.B."/>
            <person name="Wespe N."/>
            <person name="Knight-Connoni V."/>
        </authorList>
    </citation>
    <scope>NUCLEOTIDE SEQUENCE</scope>
    <source>
        <strain evidence="3">DSM 14562</strain>
    </source>
</reference>
<name>A0AA41DG86_9SPHN</name>
<keyword evidence="4" id="KW-1185">Reference proteome</keyword>
<feature type="transmembrane region" description="Helical" evidence="1">
    <location>
        <begin position="89"/>
        <end position="108"/>
    </location>
</feature>
<feature type="transmembrane region" description="Helical" evidence="1">
    <location>
        <begin position="30"/>
        <end position="52"/>
    </location>
</feature>
<organism evidence="3 5">
    <name type="scientific">Sphingomonas yabuuchiae</name>
    <dbReference type="NCBI Taxonomy" id="172044"/>
    <lineage>
        <taxon>Bacteria</taxon>
        <taxon>Pseudomonadati</taxon>
        <taxon>Pseudomonadota</taxon>
        <taxon>Alphaproteobacteria</taxon>
        <taxon>Sphingomonadales</taxon>
        <taxon>Sphingomonadaceae</taxon>
        <taxon>Sphingomonas</taxon>
    </lineage>
</organism>